<dbReference type="CDD" id="cd01879">
    <property type="entry name" value="FeoB"/>
    <property type="match status" value="1"/>
</dbReference>
<dbReference type="InterPro" id="IPR003373">
    <property type="entry name" value="Fe2_transport_prot-B"/>
</dbReference>
<dbReference type="PANTHER" id="PTHR43185:SF1">
    <property type="entry name" value="FE(2+) TRANSPORTER FEOB"/>
    <property type="match status" value="1"/>
</dbReference>
<feature type="transmembrane region" description="Helical" evidence="16">
    <location>
        <begin position="518"/>
        <end position="539"/>
    </location>
</feature>
<dbReference type="Pfam" id="PF07664">
    <property type="entry name" value="FeoB_C"/>
    <property type="match status" value="1"/>
</dbReference>
<dbReference type="PANTHER" id="PTHR43185">
    <property type="entry name" value="FERROUS IRON TRANSPORT PROTEIN B"/>
    <property type="match status" value="1"/>
</dbReference>
<keyword evidence="15" id="KW-0460">Magnesium</keyword>
<feature type="transmembrane region" description="Helical" evidence="16">
    <location>
        <begin position="675"/>
        <end position="696"/>
    </location>
</feature>
<accession>A0A5C1Q9I2</accession>
<dbReference type="InterPro" id="IPR011642">
    <property type="entry name" value="Gate_dom"/>
</dbReference>
<dbReference type="PROSITE" id="PS51711">
    <property type="entry name" value="G_FEOB"/>
    <property type="match status" value="1"/>
</dbReference>
<evidence type="ECO:0000256" key="14">
    <source>
        <dbReference type="PIRSR" id="PIRSR603373-1"/>
    </source>
</evidence>
<feature type="transmembrane region" description="Helical" evidence="16">
    <location>
        <begin position="731"/>
        <end position="751"/>
    </location>
</feature>
<evidence type="ECO:0000256" key="13">
    <source>
        <dbReference type="NCBIfam" id="TIGR00437"/>
    </source>
</evidence>
<keyword evidence="3" id="KW-1003">Cell membrane</keyword>
<evidence type="ECO:0000256" key="12">
    <source>
        <dbReference type="ARBA" id="ARBA00023136"/>
    </source>
</evidence>
<keyword evidence="12 16" id="KW-0472">Membrane</keyword>
<dbReference type="NCBIfam" id="TIGR00437">
    <property type="entry name" value="feoB"/>
    <property type="match status" value="1"/>
</dbReference>
<dbReference type="FunFam" id="3.40.50.300:FF:000426">
    <property type="entry name" value="Ferrous iron transport protein B"/>
    <property type="match status" value="1"/>
</dbReference>
<evidence type="ECO:0000313" key="19">
    <source>
        <dbReference type="Proteomes" id="UP000323824"/>
    </source>
</evidence>
<feature type="binding site" evidence="14">
    <location>
        <begin position="119"/>
        <end position="122"/>
    </location>
    <ligand>
        <name>GTP</name>
        <dbReference type="ChEBI" id="CHEBI:37565"/>
        <label>1</label>
    </ligand>
</feature>
<dbReference type="KEGG" id="sper:EW093_05230"/>
<dbReference type="InterPro" id="IPR030389">
    <property type="entry name" value="G_FEOB_dom"/>
</dbReference>
<feature type="binding site" evidence="15">
    <location>
        <position position="28"/>
    </location>
    <ligand>
        <name>Mg(2+)</name>
        <dbReference type="ChEBI" id="CHEBI:18420"/>
        <label>2</label>
    </ligand>
</feature>
<evidence type="ECO:0000256" key="7">
    <source>
        <dbReference type="ARBA" id="ARBA00022741"/>
    </source>
</evidence>
<keyword evidence="9 16" id="KW-0408">Iron</keyword>
<dbReference type="Proteomes" id="UP000323824">
    <property type="component" value="Chromosome"/>
</dbReference>
<organism evidence="18 19">
    <name type="scientific">Thiospirochaeta perfilievii</name>
    <dbReference type="NCBI Taxonomy" id="252967"/>
    <lineage>
        <taxon>Bacteria</taxon>
        <taxon>Pseudomonadati</taxon>
        <taxon>Spirochaetota</taxon>
        <taxon>Spirochaetia</taxon>
        <taxon>Spirochaetales</taxon>
        <taxon>Spirochaetaceae</taxon>
        <taxon>Thiospirochaeta</taxon>
    </lineage>
</organism>
<keyword evidence="15" id="KW-0479">Metal-binding</keyword>
<evidence type="ECO:0000256" key="2">
    <source>
        <dbReference type="ARBA" id="ARBA00022448"/>
    </source>
</evidence>
<evidence type="ECO:0000313" key="18">
    <source>
        <dbReference type="EMBL" id="QEN04127.1"/>
    </source>
</evidence>
<evidence type="ECO:0000256" key="15">
    <source>
        <dbReference type="PIRSR" id="PIRSR603373-2"/>
    </source>
</evidence>
<feature type="transmembrane region" description="Helical" evidence="16">
    <location>
        <begin position="429"/>
        <end position="454"/>
    </location>
</feature>
<evidence type="ECO:0000256" key="11">
    <source>
        <dbReference type="ARBA" id="ARBA00023134"/>
    </source>
</evidence>
<keyword evidence="2 16" id="KW-0813">Transport</keyword>
<comment type="function">
    <text evidence="16">Probable transporter of a GTP-driven Fe(2+) uptake system.</text>
</comment>
<feature type="transmembrane region" description="Helical" evidence="16">
    <location>
        <begin position="284"/>
        <end position="303"/>
    </location>
</feature>
<evidence type="ECO:0000256" key="3">
    <source>
        <dbReference type="ARBA" id="ARBA00022475"/>
    </source>
</evidence>
<feature type="binding site" evidence="14">
    <location>
        <begin position="59"/>
        <end position="62"/>
    </location>
    <ligand>
        <name>GTP</name>
        <dbReference type="ChEBI" id="CHEBI:37565"/>
        <label>1</label>
    </ligand>
</feature>
<dbReference type="AlphaFoldDB" id="A0A5C1Q9I2"/>
<dbReference type="NCBIfam" id="TIGR00231">
    <property type="entry name" value="small_GTP"/>
    <property type="match status" value="1"/>
</dbReference>
<keyword evidence="6 16" id="KW-0812">Transmembrane</keyword>
<feature type="binding site" evidence="15">
    <location>
        <position position="27"/>
    </location>
    <ligand>
        <name>Mg(2+)</name>
        <dbReference type="ChEBI" id="CHEBI:18420"/>
        <label>2</label>
    </ligand>
</feature>
<feature type="domain" description="FeoB-type G" evidence="17">
    <location>
        <begin position="6"/>
        <end position="168"/>
    </location>
</feature>
<gene>
    <name evidence="18" type="primary">feoB</name>
    <name evidence="18" type="ORF">EW093_05230</name>
</gene>
<dbReference type="InterPro" id="IPR050860">
    <property type="entry name" value="FeoB_GTPase"/>
</dbReference>
<dbReference type="InterPro" id="IPR005225">
    <property type="entry name" value="Small_GTP-bd"/>
</dbReference>
<proteinExistence type="inferred from homology"/>
<dbReference type="InterPro" id="IPR027417">
    <property type="entry name" value="P-loop_NTPase"/>
</dbReference>
<dbReference type="InterPro" id="IPR011640">
    <property type="entry name" value="Fe2_transport_prot_B_C"/>
</dbReference>
<feature type="binding site" evidence="15">
    <location>
        <position position="24"/>
    </location>
    <ligand>
        <name>Mg(2+)</name>
        <dbReference type="ChEBI" id="CHEBI:18420"/>
        <label>2</label>
    </ligand>
</feature>
<keyword evidence="5" id="KW-0997">Cell inner membrane</keyword>
<dbReference type="NCBIfam" id="NF007105">
    <property type="entry name" value="PRK09554.1"/>
    <property type="match status" value="1"/>
</dbReference>
<feature type="transmembrane region" description="Helical" evidence="16">
    <location>
        <begin position="703"/>
        <end position="725"/>
    </location>
</feature>
<dbReference type="Gene3D" id="1.10.287.1770">
    <property type="match status" value="1"/>
</dbReference>
<evidence type="ECO:0000259" key="17">
    <source>
        <dbReference type="PROSITE" id="PS51711"/>
    </source>
</evidence>
<evidence type="ECO:0000256" key="16">
    <source>
        <dbReference type="RuleBase" id="RU362098"/>
    </source>
</evidence>
<feature type="transmembrane region" description="Helical" evidence="16">
    <location>
        <begin position="341"/>
        <end position="374"/>
    </location>
</feature>
<dbReference type="EMBL" id="CP035807">
    <property type="protein sequence ID" value="QEN04127.1"/>
    <property type="molecule type" value="Genomic_DNA"/>
</dbReference>
<keyword evidence="8 16" id="KW-1133">Transmembrane helix</keyword>
<dbReference type="InterPro" id="IPR041069">
    <property type="entry name" value="FeoB_Cyto"/>
</dbReference>
<evidence type="ECO:0000256" key="5">
    <source>
        <dbReference type="ARBA" id="ARBA00022519"/>
    </source>
</evidence>
<comment type="subcellular location">
    <subcellularLocation>
        <location evidence="1 16">Cell inner membrane</location>
        <topology evidence="1 16">Multi-pass membrane protein</topology>
    </subcellularLocation>
</comment>
<feature type="transmembrane region" description="Helical" evidence="16">
    <location>
        <begin position="460"/>
        <end position="480"/>
    </location>
</feature>
<dbReference type="Pfam" id="PF07670">
    <property type="entry name" value="Gate"/>
    <property type="match status" value="2"/>
</dbReference>
<dbReference type="GO" id="GO:0015093">
    <property type="term" value="F:ferrous iron transmembrane transporter activity"/>
    <property type="evidence" value="ECO:0007669"/>
    <property type="project" value="UniProtKB-UniRule"/>
</dbReference>
<dbReference type="RefSeq" id="WP_149567384.1">
    <property type="nucleotide sequence ID" value="NZ_CP035807.1"/>
</dbReference>
<dbReference type="Pfam" id="PF17910">
    <property type="entry name" value="FeoB_Cyto"/>
    <property type="match status" value="1"/>
</dbReference>
<dbReference type="GO" id="GO:0005886">
    <property type="term" value="C:plasma membrane"/>
    <property type="evidence" value="ECO:0007669"/>
    <property type="project" value="UniProtKB-SubCell"/>
</dbReference>
<evidence type="ECO:0000256" key="6">
    <source>
        <dbReference type="ARBA" id="ARBA00022692"/>
    </source>
</evidence>
<dbReference type="OrthoDB" id="9809127at2"/>
<evidence type="ECO:0000256" key="4">
    <source>
        <dbReference type="ARBA" id="ARBA00022496"/>
    </source>
</evidence>
<evidence type="ECO:0000256" key="8">
    <source>
        <dbReference type="ARBA" id="ARBA00022989"/>
    </source>
</evidence>
<protein>
    <recommendedName>
        <fullName evidence="13 16">Ferrous iron transport protein B</fullName>
    </recommendedName>
</protein>
<evidence type="ECO:0000256" key="1">
    <source>
        <dbReference type="ARBA" id="ARBA00004429"/>
    </source>
</evidence>
<dbReference type="Gene3D" id="3.40.50.300">
    <property type="entry name" value="P-loop containing nucleotide triphosphate hydrolases"/>
    <property type="match status" value="1"/>
</dbReference>
<dbReference type="GO" id="GO:0005525">
    <property type="term" value="F:GTP binding"/>
    <property type="evidence" value="ECO:0007669"/>
    <property type="project" value="UniProtKB-KW"/>
</dbReference>
<feature type="binding site" evidence="14">
    <location>
        <begin position="13"/>
        <end position="20"/>
    </location>
    <ligand>
        <name>GTP</name>
        <dbReference type="ChEBI" id="CHEBI:37565"/>
        <label>1</label>
    </ligand>
</feature>
<evidence type="ECO:0000256" key="10">
    <source>
        <dbReference type="ARBA" id="ARBA00023065"/>
    </source>
</evidence>
<name>A0A5C1Q9I2_9SPIO</name>
<dbReference type="SUPFAM" id="SSF52540">
    <property type="entry name" value="P-loop containing nucleoside triphosphate hydrolases"/>
    <property type="match status" value="1"/>
</dbReference>
<keyword evidence="7 14" id="KW-0547">Nucleotide-binding</keyword>
<reference evidence="18 19" key="1">
    <citation type="submission" date="2019-02" db="EMBL/GenBank/DDBJ databases">
        <authorList>
            <person name="Fomenkov A."/>
            <person name="Dubinina G."/>
            <person name="Grabovich M."/>
            <person name="Vincze T."/>
            <person name="Roberts R.J."/>
        </authorList>
    </citation>
    <scope>NUCLEOTIDE SEQUENCE [LARGE SCALE GENOMIC DNA]</scope>
    <source>
        <strain evidence="18 19">P</strain>
    </source>
</reference>
<keyword evidence="4 16" id="KW-0410">Iron transport</keyword>
<keyword evidence="19" id="KW-1185">Reference proteome</keyword>
<sequence>MAEKDVINVSIVGNPNSGKTTLFNTLTGGNQRVGNWAGVTVERKEGLLKGSNGKINIVDLPGIYSLSASSEDEKVARDYILSGESSMVIDIIDASNIERNLYLLTQLIEMKVPILVVLNMMDLAERKGLKIDVEHIQKHLGCRVIPLSALEKNGSNAVIDTIIQYASSAKPSFAKISYPNEISEVLTQWLPNLEESAKAIGANPNWIGIKLLERDSFVHKKVVECGDLTEKEIKQKITNIEKILDDETDIIIADYKYAFINGIVKDTVKKKGNRRSISKKIDKVVLNKYLGIPIFLIAMFLVFGVTISLGGAFIDFFDILFGTIFVDGLDSLLTSINTPLWVVNILAGGIGAGLQTVATFIPIIFFMFFMLSLLEDSGYMARAAFVMDRFMRAIGLPGKSFIPLIVGFGCTVPAIMATRTLESKRDRMMTIFMAPFMSCGARMPVYALFLAAFFPENKAFMLFSIYMVGIILSIVTGLMLKKTLFKGVTSHFIMELPPYHAPRIRHILIHTWGKLKSFAIRGGSVIIIAVGILGFLNSVGFRDDGSMSFGNNNSESSLLATIGKTVTPVFGPMGIEKENWPATVGIFTGLFAKEAVVGTLSSLYSQNLAIEESTDREEYNFWHGIGSAFASIPEGLEALVPSIKPQESNITEVAIIDIENTTLERLNRFFDKSSAYAYLLFILLYFPCFAALGAGVKELGMKLTIVLVTYLTLLGWSIATLYYQLTAGHNSIWIITSISILGLIVLAFKLLGKTDVAK</sequence>
<comment type="similarity">
    <text evidence="16">Belongs to the TRAFAC class TrmE-Era-EngA-EngB-Septin-like GTPase superfamily. FeoB GTPase (TC 9.A.8) family.</text>
</comment>
<feature type="binding site" evidence="15">
    <location>
        <position position="25"/>
    </location>
    <ligand>
        <name>Mg(2+)</name>
        <dbReference type="ChEBI" id="CHEBI:18420"/>
        <label>2</label>
    </ligand>
</feature>
<reference evidence="18 19" key="2">
    <citation type="submission" date="2019-09" db="EMBL/GenBank/DDBJ databases">
        <title>Complete Genome Sequence and Methylome Analysis of free living Spirochaetas.</title>
        <authorList>
            <person name="Leshcheva N."/>
            <person name="Mikheeva N."/>
        </authorList>
    </citation>
    <scope>NUCLEOTIDE SEQUENCE [LARGE SCALE GENOMIC DNA]</scope>
    <source>
        <strain evidence="18 19">P</strain>
    </source>
</reference>
<dbReference type="Pfam" id="PF02421">
    <property type="entry name" value="FeoB_N"/>
    <property type="match status" value="1"/>
</dbReference>
<dbReference type="InterPro" id="IPR006073">
    <property type="entry name" value="GTP-bd"/>
</dbReference>
<evidence type="ECO:0000256" key="9">
    <source>
        <dbReference type="ARBA" id="ARBA00023004"/>
    </source>
</evidence>
<dbReference type="PRINTS" id="PR00326">
    <property type="entry name" value="GTP1OBG"/>
</dbReference>
<feature type="binding site" evidence="14">
    <location>
        <begin position="38"/>
        <end position="42"/>
    </location>
    <ligand>
        <name>GTP</name>
        <dbReference type="ChEBI" id="CHEBI:37565"/>
        <label>1</label>
    </ligand>
</feature>
<keyword evidence="10" id="KW-0406">Ion transport</keyword>
<dbReference type="GO" id="GO:0046872">
    <property type="term" value="F:metal ion binding"/>
    <property type="evidence" value="ECO:0007669"/>
    <property type="project" value="UniProtKB-KW"/>
</dbReference>
<feature type="transmembrane region" description="Helical" evidence="16">
    <location>
        <begin position="394"/>
        <end position="417"/>
    </location>
</feature>
<keyword evidence="11 14" id="KW-0342">GTP-binding</keyword>